<dbReference type="WBParaSite" id="PDA_v2.g1410.t1">
    <property type="protein sequence ID" value="PDA_v2.g1410.t1"/>
    <property type="gene ID" value="PDA_v2.g1410"/>
</dbReference>
<evidence type="ECO:0000313" key="3">
    <source>
        <dbReference type="Proteomes" id="UP000887578"/>
    </source>
</evidence>
<evidence type="ECO:0000259" key="2">
    <source>
        <dbReference type="Pfam" id="PF07716"/>
    </source>
</evidence>
<keyword evidence="3" id="KW-1185">Reference proteome</keyword>
<feature type="compositionally biased region" description="Low complexity" evidence="1">
    <location>
        <begin position="1"/>
        <end position="13"/>
    </location>
</feature>
<evidence type="ECO:0000256" key="1">
    <source>
        <dbReference type="SAM" id="MobiDB-lite"/>
    </source>
</evidence>
<dbReference type="Proteomes" id="UP000887578">
    <property type="component" value="Unplaced"/>
</dbReference>
<dbReference type="Pfam" id="PF07716">
    <property type="entry name" value="bZIP_2"/>
    <property type="match status" value="1"/>
</dbReference>
<sequence>MTASSSSLPSTPSIQGGGDDQRYRDKRSRNNAAVKKCREIKRKHERETIEDLAKEKKKFKELTEQQYLLETEVKIIQELIPFCRNKRQEGLLPPATTNN</sequence>
<dbReference type="Gene3D" id="1.20.5.170">
    <property type="match status" value="1"/>
</dbReference>
<feature type="domain" description="BZIP" evidence="2">
    <location>
        <begin position="20"/>
        <end position="72"/>
    </location>
</feature>
<dbReference type="InterPro" id="IPR046347">
    <property type="entry name" value="bZIP_sf"/>
</dbReference>
<dbReference type="InterPro" id="IPR004827">
    <property type="entry name" value="bZIP"/>
</dbReference>
<protein>
    <submittedName>
        <fullName evidence="4">BZIP domain-containing protein</fullName>
    </submittedName>
</protein>
<organism evidence="3 4">
    <name type="scientific">Panagrolaimus davidi</name>
    <dbReference type="NCBI Taxonomy" id="227884"/>
    <lineage>
        <taxon>Eukaryota</taxon>
        <taxon>Metazoa</taxon>
        <taxon>Ecdysozoa</taxon>
        <taxon>Nematoda</taxon>
        <taxon>Chromadorea</taxon>
        <taxon>Rhabditida</taxon>
        <taxon>Tylenchina</taxon>
        <taxon>Panagrolaimomorpha</taxon>
        <taxon>Panagrolaimoidea</taxon>
        <taxon>Panagrolaimidae</taxon>
        <taxon>Panagrolaimus</taxon>
    </lineage>
</organism>
<accession>A0A914PEZ0</accession>
<dbReference type="GO" id="GO:0003700">
    <property type="term" value="F:DNA-binding transcription factor activity"/>
    <property type="evidence" value="ECO:0007669"/>
    <property type="project" value="InterPro"/>
</dbReference>
<evidence type="ECO:0000313" key="4">
    <source>
        <dbReference type="WBParaSite" id="PDA_v2.g1410.t1"/>
    </source>
</evidence>
<feature type="region of interest" description="Disordered" evidence="1">
    <location>
        <begin position="1"/>
        <end position="35"/>
    </location>
</feature>
<dbReference type="SUPFAM" id="SSF57959">
    <property type="entry name" value="Leucine zipper domain"/>
    <property type="match status" value="1"/>
</dbReference>
<reference evidence="4" key="1">
    <citation type="submission" date="2022-11" db="UniProtKB">
        <authorList>
            <consortium name="WormBaseParasite"/>
        </authorList>
    </citation>
    <scope>IDENTIFICATION</scope>
</reference>
<proteinExistence type="predicted"/>
<dbReference type="AlphaFoldDB" id="A0A914PEZ0"/>
<name>A0A914PEZ0_9BILA</name>